<dbReference type="EMBL" id="JAPXFL010000002">
    <property type="protein sequence ID" value="KAK9510090.1"/>
    <property type="molecule type" value="Genomic_DNA"/>
</dbReference>
<protein>
    <submittedName>
        <fullName evidence="3">Uncharacterized protein</fullName>
    </submittedName>
</protein>
<feature type="signal peptide" evidence="2">
    <location>
        <begin position="1"/>
        <end position="18"/>
    </location>
</feature>
<keyword evidence="4" id="KW-1185">Reference proteome</keyword>
<feature type="compositionally biased region" description="Basic residues" evidence="1">
    <location>
        <begin position="444"/>
        <end position="458"/>
    </location>
</feature>
<reference evidence="3 4" key="1">
    <citation type="submission" date="2022-12" db="EMBL/GenBank/DDBJ databases">
        <title>Chromosome-level genome assembly of true bugs.</title>
        <authorList>
            <person name="Ma L."/>
            <person name="Li H."/>
        </authorList>
    </citation>
    <scope>NUCLEOTIDE SEQUENCE [LARGE SCALE GENOMIC DNA]</scope>
    <source>
        <strain evidence="3">Lab_2022b</strain>
    </source>
</reference>
<evidence type="ECO:0000256" key="2">
    <source>
        <dbReference type="SAM" id="SignalP"/>
    </source>
</evidence>
<organism evidence="3 4">
    <name type="scientific">Rhynocoris fuscipes</name>
    <dbReference type="NCBI Taxonomy" id="488301"/>
    <lineage>
        <taxon>Eukaryota</taxon>
        <taxon>Metazoa</taxon>
        <taxon>Ecdysozoa</taxon>
        <taxon>Arthropoda</taxon>
        <taxon>Hexapoda</taxon>
        <taxon>Insecta</taxon>
        <taxon>Pterygota</taxon>
        <taxon>Neoptera</taxon>
        <taxon>Paraneoptera</taxon>
        <taxon>Hemiptera</taxon>
        <taxon>Heteroptera</taxon>
        <taxon>Panheteroptera</taxon>
        <taxon>Cimicomorpha</taxon>
        <taxon>Reduviidae</taxon>
        <taxon>Harpactorinae</taxon>
        <taxon>Harpactorini</taxon>
        <taxon>Rhynocoris</taxon>
    </lineage>
</organism>
<gene>
    <name evidence="3" type="ORF">O3M35_004947</name>
</gene>
<feature type="compositionally biased region" description="Basic residues" evidence="1">
    <location>
        <begin position="372"/>
        <end position="384"/>
    </location>
</feature>
<sequence>MYIVSVLVILMHIKQVMPIFVLPSELREDEDKVGDRKQEEALLNDNPNFGQILLSQRFISSARELFNKEKRLNTKNNDLKRVVEERYHMKIKNEDTGKTKGDNVGYYAMDNEVIDLNSENDEPHSLLDHYGSNSLVSKHKKPVQCIKTSPVQMLCNHGDFIYKLLLPNADLTEDDLGNLVETVYKEIEVRNRGTFLKRLHKRDTDKIENVNDTIGAVTLFANESPENILRFTLPDIEQDEVLINRSLLENYLKPEAVNSDNYMSQVEYNNASNEEDLRSRKGPPSELLFEINRPRSYSCRWLSKRHIPADISKTQRRLPTRKSHKSRRRLSVNEGQAGSSRITKKPRLSQPIQVNIPSQNTVRKFSAGSRSKTNRITKKPKHKTMSLSPSVLANRQYRTNSPLPALRTKYTRFKSTPSYTKVIPLENNNKLVIKKKSENPMKLKDKKKPTNKKKYNKE</sequence>
<feature type="chain" id="PRO_5043665373" evidence="2">
    <location>
        <begin position="19"/>
        <end position="458"/>
    </location>
</feature>
<feature type="region of interest" description="Disordered" evidence="1">
    <location>
        <begin position="432"/>
        <end position="458"/>
    </location>
</feature>
<dbReference type="AlphaFoldDB" id="A0AAW1DP13"/>
<dbReference type="Proteomes" id="UP001461498">
    <property type="component" value="Unassembled WGS sequence"/>
</dbReference>
<proteinExistence type="predicted"/>
<feature type="region of interest" description="Disordered" evidence="1">
    <location>
        <begin position="312"/>
        <end position="347"/>
    </location>
</feature>
<feature type="region of interest" description="Disordered" evidence="1">
    <location>
        <begin position="365"/>
        <end position="385"/>
    </location>
</feature>
<evidence type="ECO:0000256" key="1">
    <source>
        <dbReference type="SAM" id="MobiDB-lite"/>
    </source>
</evidence>
<evidence type="ECO:0000313" key="3">
    <source>
        <dbReference type="EMBL" id="KAK9510090.1"/>
    </source>
</evidence>
<evidence type="ECO:0000313" key="4">
    <source>
        <dbReference type="Proteomes" id="UP001461498"/>
    </source>
</evidence>
<feature type="compositionally biased region" description="Basic residues" evidence="1">
    <location>
        <begin position="314"/>
        <end position="330"/>
    </location>
</feature>
<name>A0AAW1DP13_9HEMI</name>
<accession>A0AAW1DP13</accession>
<keyword evidence="2" id="KW-0732">Signal</keyword>
<comment type="caution">
    <text evidence="3">The sequence shown here is derived from an EMBL/GenBank/DDBJ whole genome shotgun (WGS) entry which is preliminary data.</text>
</comment>